<proteinExistence type="predicted"/>
<dbReference type="Proteomes" id="UP000734854">
    <property type="component" value="Unassembled WGS sequence"/>
</dbReference>
<protein>
    <recommendedName>
        <fullName evidence="1">F-box domain-containing protein</fullName>
    </recommendedName>
</protein>
<dbReference type="Pfam" id="PF00646">
    <property type="entry name" value="F-box"/>
    <property type="match status" value="1"/>
</dbReference>
<dbReference type="PANTHER" id="PTHR34223:SF51">
    <property type="entry name" value="OS06G0556300 PROTEIN"/>
    <property type="match status" value="1"/>
</dbReference>
<dbReference type="Pfam" id="PF24758">
    <property type="entry name" value="LRR_At5g56370"/>
    <property type="match status" value="1"/>
</dbReference>
<dbReference type="CDD" id="cd22160">
    <property type="entry name" value="F-box_AtFBL13-like"/>
    <property type="match status" value="1"/>
</dbReference>
<evidence type="ECO:0000259" key="1">
    <source>
        <dbReference type="PROSITE" id="PS50181"/>
    </source>
</evidence>
<name>A0A8J5H0Q0_ZINOF</name>
<dbReference type="EMBL" id="JACMSC010000008">
    <property type="protein sequence ID" value="KAG6512949.1"/>
    <property type="molecule type" value="Genomic_DNA"/>
</dbReference>
<dbReference type="SMART" id="SM00256">
    <property type="entry name" value="FBOX"/>
    <property type="match status" value="1"/>
</dbReference>
<dbReference type="InterPro" id="IPR001810">
    <property type="entry name" value="F-box_dom"/>
</dbReference>
<reference evidence="2 3" key="1">
    <citation type="submission" date="2020-08" db="EMBL/GenBank/DDBJ databases">
        <title>Plant Genome Project.</title>
        <authorList>
            <person name="Zhang R.-G."/>
        </authorList>
    </citation>
    <scope>NUCLEOTIDE SEQUENCE [LARGE SCALE GENOMIC DNA]</scope>
    <source>
        <tissue evidence="2">Rhizome</tissue>
    </source>
</reference>
<evidence type="ECO:0000313" key="3">
    <source>
        <dbReference type="Proteomes" id="UP000734854"/>
    </source>
</evidence>
<evidence type="ECO:0000313" key="2">
    <source>
        <dbReference type="EMBL" id="KAG6512949.1"/>
    </source>
</evidence>
<dbReference type="PANTHER" id="PTHR34223">
    <property type="entry name" value="OS11G0201299 PROTEIN"/>
    <property type="match status" value="1"/>
</dbReference>
<comment type="caution">
    <text evidence="2">The sequence shown here is derived from an EMBL/GenBank/DDBJ whole genome shotgun (WGS) entry which is preliminary data.</text>
</comment>
<gene>
    <name evidence="2" type="ORF">ZIOFF_031088</name>
</gene>
<dbReference type="InterPro" id="IPR053197">
    <property type="entry name" value="F-box_SCFL_complex_component"/>
</dbReference>
<dbReference type="InterPro" id="IPR053781">
    <property type="entry name" value="F-box_AtFBL13-like"/>
</dbReference>
<feature type="domain" description="F-box" evidence="1">
    <location>
        <begin position="22"/>
        <end position="70"/>
    </location>
</feature>
<sequence>MDDSGLRLPARRRRLAQQSEGEDYLSGLPDSLLHHILSFLPTRDSVRSSLLARRWRRLWASVPAIVFSSVDKSSANSVDRFVASRSCSCSISHLRLFKIKLEDGGALVRDLLIYAKSHGAQDVTLRQFFFPSDHLPLFDILFDWPSLVALNMQLIYTDIWEFTLPNRIIFSNLKTLSLMLGVAEISATSLARLLSCCPVLEELTLKSFYPWNCSIEIAAPNLRRLTLHRSTDLRIICPKLGFLEITTRNRLKRLHLEAPSLTSIQMHCFFGWIKLSRRFCDVNEEAAASVGDIHLEEFPLAHLVCYELFLV</sequence>
<organism evidence="2 3">
    <name type="scientific">Zingiber officinale</name>
    <name type="common">Ginger</name>
    <name type="synonym">Amomum zingiber</name>
    <dbReference type="NCBI Taxonomy" id="94328"/>
    <lineage>
        <taxon>Eukaryota</taxon>
        <taxon>Viridiplantae</taxon>
        <taxon>Streptophyta</taxon>
        <taxon>Embryophyta</taxon>
        <taxon>Tracheophyta</taxon>
        <taxon>Spermatophyta</taxon>
        <taxon>Magnoliopsida</taxon>
        <taxon>Liliopsida</taxon>
        <taxon>Zingiberales</taxon>
        <taxon>Zingiberaceae</taxon>
        <taxon>Zingiber</taxon>
    </lineage>
</organism>
<dbReference type="OrthoDB" id="612216at2759"/>
<accession>A0A8J5H0Q0</accession>
<dbReference type="PROSITE" id="PS50181">
    <property type="entry name" value="FBOX"/>
    <property type="match status" value="1"/>
</dbReference>
<keyword evidence="3" id="KW-1185">Reference proteome</keyword>
<dbReference type="AlphaFoldDB" id="A0A8J5H0Q0"/>
<dbReference type="InterPro" id="IPR055411">
    <property type="entry name" value="LRR_FXL15/At3g58940/PEG3-like"/>
</dbReference>